<dbReference type="Proteomes" id="UP000290900">
    <property type="component" value="Unassembled WGS sequence"/>
</dbReference>
<name>A0A448YKD4_BRENA</name>
<dbReference type="FunCoup" id="A0A448YKD4">
    <property type="interactions" value="96"/>
</dbReference>
<dbReference type="Gene3D" id="1.10.287.370">
    <property type="match status" value="1"/>
</dbReference>
<dbReference type="OrthoDB" id="2015447at2759"/>
<reference evidence="2 3" key="1">
    <citation type="submission" date="2018-12" db="EMBL/GenBank/DDBJ databases">
        <authorList>
            <person name="Tiukova I."/>
            <person name="Dainat J."/>
        </authorList>
    </citation>
    <scope>NUCLEOTIDE SEQUENCE [LARGE SCALE GENOMIC DNA]</scope>
</reference>
<proteinExistence type="predicted"/>
<organism evidence="2 3">
    <name type="scientific">Brettanomyces naardenensis</name>
    <name type="common">Yeast</name>
    <dbReference type="NCBI Taxonomy" id="13370"/>
    <lineage>
        <taxon>Eukaryota</taxon>
        <taxon>Fungi</taxon>
        <taxon>Dikarya</taxon>
        <taxon>Ascomycota</taxon>
        <taxon>Saccharomycotina</taxon>
        <taxon>Pichiomycetes</taxon>
        <taxon>Pichiales</taxon>
        <taxon>Pichiaceae</taxon>
        <taxon>Brettanomyces</taxon>
    </lineage>
</organism>
<dbReference type="STRING" id="13370.A0A448YKD4"/>
<evidence type="ECO:0000313" key="2">
    <source>
        <dbReference type="EMBL" id="VEU21367.1"/>
    </source>
</evidence>
<dbReference type="AlphaFoldDB" id="A0A448YKD4"/>
<dbReference type="InParanoid" id="A0A448YKD4"/>
<protein>
    <submittedName>
        <fullName evidence="2">DEKNAAC102778</fullName>
    </submittedName>
</protein>
<dbReference type="InterPro" id="IPR009053">
    <property type="entry name" value="Prefoldin"/>
</dbReference>
<feature type="coiled-coil region" evidence="1">
    <location>
        <begin position="10"/>
        <end position="37"/>
    </location>
</feature>
<evidence type="ECO:0000313" key="3">
    <source>
        <dbReference type="Proteomes" id="UP000290900"/>
    </source>
</evidence>
<keyword evidence="1" id="KW-0175">Coiled coil</keyword>
<keyword evidence="3" id="KW-1185">Reference proteome</keyword>
<gene>
    <name evidence="2" type="ORF">BRENAR_LOCUS2101</name>
</gene>
<sequence>MSSQNVQNLLMQMSKQLKTQQDDLQNANIVYSDLKSRNRMIDLSIGEIDASKKEHVWESCGKAFIKVDSKEYGTKLKHEKDSNVELMNDLNKKRHYLETSIGTTVDNMNKILDKVGAAH</sequence>
<dbReference type="EMBL" id="CAACVR010000012">
    <property type="protein sequence ID" value="VEU21367.1"/>
    <property type="molecule type" value="Genomic_DNA"/>
</dbReference>
<accession>A0A448YKD4</accession>
<evidence type="ECO:0000256" key="1">
    <source>
        <dbReference type="SAM" id="Coils"/>
    </source>
</evidence>
<dbReference type="SUPFAM" id="SSF46579">
    <property type="entry name" value="Prefoldin"/>
    <property type="match status" value="1"/>
</dbReference>